<dbReference type="Proteomes" id="UP000075025">
    <property type="component" value="Unassembled WGS sequence"/>
</dbReference>
<proteinExistence type="predicted"/>
<accession>A0A147EPQ7</accession>
<dbReference type="AlphaFoldDB" id="A0A147EPQ7"/>
<keyword evidence="1" id="KW-0378">Hydrolase</keyword>
<dbReference type="GO" id="GO:0005975">
    <property type="term" value="P:carbohydrate metabolic process"/>
    <property type="evidence" value="ECO:0007669"/>
    <property type="project" value="InterPro"/>
</dbReference>
<evidence type="ECO:0000313" key="4">
    <source>
        <dbReference type="EMBL" id="KTR86176.1"/>
    </source>
</evidence>
<name>A0A147EPQ7_MICTE</name>
<keyword evidence="2" id="KW-0326">Glycosidase</keyword>
<evidence type="ECO:0000256" key="1">
    <source>
        <dbReference type="ARBA" id="ARBA00022801"/>
    </source>
</evidence>
<organism evidence="4 5">
    <name type="scientific">Microbacterium testaceum</name>
    <name type="common">Aureobacterium testaceum</name>
    <name type="synonym">Brevibacterium testaceum</name>
    <dbReference type="NCBI Taxonomy" id="2033"/>
    <lineage>
        <taxon>Bacteria</taxon>
        <taxon>Bacillati</taxon>
        <taxon>Actinomycetota</taxon>
        <taxon>Actinomycetes</taxon>
        <taxon>Micrococcales</taxon>
        <taxon>Microbacteriaceae</taxon>
        <taxon>Microbacterium</taxon>
    </lineage>
</organism>
<dbReference type="PATRIC" id="fig|2033.6.peg.1567"/>
<dbReference type="EMBL" id="LDRT01000201">
    <property type="protein sequence ID" value="KTR86176.1"/>
    <property type="molecule type" value="Genomic_DNA"/>
</dbReference>
<dbReference type="PROSITE" id="PS51173">
    <property type="entry name" value="CBM2"/>
    <property type="match status" value="1"/>
</dbReference>
<dbReference type="GO" id="GO:0004553">
    <property type="term" value="F:hydrolase activity, hydrolyzing O-glycosyl compounds"/>
    <property type="evidence" value="ECO:0007669"/>
    <property type="project" value="InterPro"/>
</dbReference>
<dbReference type="SUPFAM" id="SSF49384">
    <property type="entry name" value="Carbohydrate-binding domain"/>
    <property type="match status" value="1"/>
</dbReference>
<dbReference type="InterPro" id="IPR001919">
    <property type="entry name" value="CBD2"/>
</dbReference>
<dbReference type="InterPro" id="IPR012291">
    <property type="entry name" value="CBM2_carb-bd_dom_sf"/>
</dbReference>
<protein>
    <recommendedName>
        <fullName evidence="3">CBM2 domain-containing protein</fullName>
    </recommendedName>
</protein>
<evidence type="ECO:0000313" key="5">
    <source>
        <dbReference type="Proteomes" id="UP000075025"/>
    </source>
</evidence>
<evidence type="ECO:0000259" key="3">
    <source>
        <dbReference type="PROSITE" id="PS51173"/>
    </source>
</evidence>
<feature type="domain" description="CBM2" evidence="3">
    <location>
        <begin position="1"/>
        <end position="81"/>
    </location>
</feature>
<evidence type="ECO:0000256" key="2">
    <source>
        <dbReference type="ARBA" id="ARBA00023295"/>
    </source>
</evidence>
<dbReference type="SMART" id="SM00637">
    <property type="entry name" value="CBD_II"/>
    <property type="match status" value="1"/>
</dbReference>
<dbReference type="GO" id="GO:0030247">
    <property type="term" value="F:polysaccharide binding"/>
    <property type="evidence" value="ECO:0007669"/>
    <property type="project" value="UniProtKB-UniRule"/>
</dbReference>
<dbReference type="Pfam" id="PF00553">
    <property type="entry name" value="CBM_2"/>
    <property type="match status" value="1"/>
</dbReference>
<sequence>MAEVEVTATGTVSRWQVSFEAPGTTEVSNAWGMSCALDGSTVTCRGADWAAALTPGQTVRVGLQAKATRAPSSPKLSVRAS</sequence>
<dbReference type="InterPro" id="IPR008965">
    <property type="entry name" value="CBM2/CBM3_carb-bd_dom_sf"/>
</dbReference>
<dbReference type="Gene3D" id="2.60.40.290">
    <property type="match status" value="1"/>
</dbReference>
<gene>
    <name evidence="4" type="ORF">NS220_18350</name>
</gene>
<reference evidence="4 5" key="1">
    <citation type="journal article" date="2016" name="Front. Microbiol.">
        <title>Genomic Resource of Rice Seed Associated Bacteria.</title>
        <authorList>
            <person name="Midha S."/>
            <person name="Bansal K."/>
            <person name="Sharma S."/>
            <person name="Kumar N."/>
            <person name="Patil P.P."/>
            <person name="Chaudhry V."/>
            <person name="Patil P.B."/>
        </authorList>
    </citation>
    <scope>NUCLEOTIDE SEQUENCE [LARGE SCALE GENOMIC DNA]</scope>
    <source>
        <strain evidence="4 5">NS220</strain>
    </source>
</reference>
<comment type="caution">
    <text evidence="4">The sequence shown here is derived from an EMBL/GenBank/DDBJ whole genome shotgun (WGS) entry which is preliminary data.</text>
</comment>